<dbReference type="RefSeq" id="WP_245960004.1">
    <property type="nucleotide sequence ID" value="NZ_JBHVKT010000006.1"/>
</dbReference>
<dbReference type="PANTHER" id="PTHR33993">
    <property type="entry name" value="GLYOXALASE-RELATED"/>
    <property type="match status" value="1"/>
</dbReference>
<dbReference type="Pfam" id="PF00903">
    <property type="entry name" value="Glyoxalase"/>
    <property type="match status" value="1"/>
</dbReference>
<dbReference type="EMBL" id="MASU01000012">
    <property type="protein sequence ID" value="PXY25734.1"/>
    <property type="molecule type" value="Genomic_DNA"/>
</dbReference>
<dbReference type="InterPro" id="IPR037523">
    <property type="entry name" value="VOC_core"/>
</dbReference>
<protein>
    <recommendedName>
        <fullName evidence="1">VOC domain-containing protein</fullName>
    </recommendedName>
</protein>
<sequence length="120" mass="12528">MTTLSLRTLLVAVTELDAALKFYTETLGLPVKFRDGNRYAALDAGGCTLALVTAADHPAPEHGVVPAFKTDDVSAAVRDLAARGAEVLDPPREGPHEVRALLRDPAGNPVSVYGPPAGGR</sequence>
<gene>
    <name evidence="2" type="ORF">BA062_25270</name>
</gene>
<dbReference type="PROSITE" id="PS51819">
    <property type="entry name" value="VOC"/>
    <property type="match status" value="1"/>
</dbReference>
<comment type="caution">
    <text evidence="2">The sequence shown here is derived from an EMBL/GenBank/DDBJ whole genome shotgun (WGS) entry which is preliminary data.</text>
</comment>
<evidence type="ECO:0000313" key="3">
    <source>
        <dbReference type="Proteomes" id="UP000247892"/>
    </source>
</evidence>
<dbReference type="InterPro" id="IPR052164">
    <property type="entry name" value="Anthracycline_SecMetBiosynth"/>
</dbReference>
<evidence type="ECO:0000259" key="1">
    <source>
        <dbReference type="PROSITE" id="PS51819"/>
    </source>
</evidence>
<reference evidence="2 3" key="1">
    <citation type="submission" date="2016-07" db="EMBL/GenBank/DDBJ databases">
        <title>Draft genome sequence of Prauserella sp. YIM 121212, isolated from alkaline soil.</title>
        <authorList>
            <person name="Ruckert C."/>
            <person name="Albersmeier A."/>
            <person name="Jiang C.-L."/>
            <person name="Jiang Y."/>
            <person name="Kalinowski J."/>
            <person name="Schneider O."/>
            <person name="Winkler A."/>
            <person name="Zotchev S.B."/>
        </authorList>
    </citation>
    <scope>NUCLEOTIDE SEQUENCE [LARGE SCALE GENOMIC DNA]</scope>
    <source>
        <strain evidence="2 3">YIM 121212</strain>
    </source>
</reference>
<keyword evidence="3" id="KW-1185">Reference proteome</keyword>
<proteinExistence type="predicted"/>
<organism evidence="2 3">
    <name type="scientific">Prauserella flavalba</name>
    <dbReference type="NCBI Taxonomy" id="1477506"/>
    <lineage>
        <taxon>Bacteria</taxon>
        <taxon>Bacillati</taxon>
        <taxon>Actinomycetota</taxon>
        <taxon>Actinomycetes</taxon>
        <taxon>Pseudonocardiales</taxon>
        <taxon>Pseudonocardiaceae</taxon>
        <taxon>Prauserella</taxon>
    </lineage>
</organism>
<dbReference type="SUPFAM" id="SSF54593">
    <property type="entry name" value="Glyoxalase/Bleomycin resistance protein/Dihydroxybiphenyl dioxygenase"/>
    <property type="match status" value="1"/>
</dbReference>
<dbReference type="AlphaFoldDB" id="A0A318LII7"/>
<name>A0A318LII7_9PSEU</name>
<dbReference type="InterPro" id="IPR029068">
    <property type="entry name" value="Glyas_Bleomycin-R_OHBP_Dase"/>
</dbReference>
<feature type="domain" description="VOC" evidence="1">
    <location>
        <begin position="5"/>
        <end position="115"/>
    </location>
</feature>
<dbReference type="Proteomes" id="UP000247892">
    <property type="component" value="Unassembled WGS sequence"/>
</dbReference>
<evidence type="ECO:0000313" key="2">
    <source>
        <dbReference type="EMBL" id="PXY25734.1"/>
    </source>
</evidence>
<dbReference type="Gene3D" id="3.10.180.10">
    <property type="entry name" value="2,3-Dihydroxybiphenyl 1,2-Dioxygenase, domain 1"/>
    <property type="match status" value="1"/>
</dbReference>
<dbReference type="InterPro" id="IPR004360">
    <property type="entry name" value="Glyas_Fos-R_dOase_dom"/>
</dbReference>
<accession>A0A318LII7</accession>